<dbReference type="Gene3D" id="1.10.8.60">
    <property type="match status" value="1"/>
</dbReference>
<dbReference type="Pfam" id="PF13401">
    <property type="entry name" value="AAA_22"/>
    <property type="match status" value="1"/>
</dbReference>
<dbReference type="RefSeq" id="WP_279529219.1">
    <property type="nucleotide sequence ID" value="NZ_CP122312.1"/>
</dbReference>
<dbReference type="InterPro" id="IPR014277">
    <property type="entry name" value="Orc1/Cdc6_arc"/>
</dbReference>
<sequence length="401" mass="45026">MGNPFEELNEVFVNRDVLNEEYQPDEILEREEEKQAYAGALRPITKQNAPNNIFLYGKTGVGKTVVTKYMLRKLNEQLAAEEADEVTTIWQNCRSLTSSYQVAVGLVNQLRETGEQLPDTGLPSQTVYRSLYEELEAIGGTILIVLDEIDAIGSDDDLLYELPRARANGKLEGTRVGVIGISNDYRFREQLSPQVKDTLCEKEITFSPYDATELRTILTHRAERALVEDTYDAAVINQCAALAAKDSGSARQAIELLREGGDIATERDGVITEQIIAEAQKNIERGKIKDAIKDLTVHGKHALLALSQLTEDTGGDVRTKEVYQFYEYLCEYNGTDPLVSDRLRDQLDDLAMLGFASKYEHNEGRRGGRYNTYESNQAVGVVQDVLVDIELPDERYRQQTL</sequence>
<accession>A0ABD5Z256</accession>
<dbReference type="InterPro" id="IPR015163">
    <property type="entry name" value="Cdc6_C"/>
</dbReference>
<dbReference type="Gene3D" id="3.40.50.300">
    <property type="entry name" value="P-loop containing nucleotide triphosphate hydrolases"/>
    <property type="match status" value="1"/>
</dbReference>
<dbReference type="SUPFAM" id="SSF46785">
    <property type="entry name" value="Winged helix' DNA-binding domain"/>
    <property type="match status" value="1"/>
</dbReference>
<dbReference type="Pfam" id="PF09079">
    <property type="entry name" value="WHD_Cdc6"/>
    <property type="match status" value="1"/>
</dbReference>
<feature type="binding site" evidence="5">
    <location>
        <position position="221"/>
    </location>
    <ligand>
        <name>ATP</name>
        <dbReference type="ChEBI" id="CHEBI:30616"/>
    </ligand>
</feature>
<dbReference type="EMBL" id="JBHTAR010000011">
    <property type="protein sequence ID" value="MFC7199279.1"/>
    <property type="molecule type" value="Genomic_DNA"/>
</dbReference>
<keyword evidence="2 5" id="KW-0235">DNA replication</keyword>
<dbReference type="InterPro" id="IPR050311">
    <property type="entry name" value="ORC1/CDC6"/>
</dbReference>
<keyword evidence="4 5" id="KW-0067">ATP-binding</keyword>
<dbReference type="SUPFAM" id="SSF52540">
    <property type="entry name" value="P-loop containing nucleoside triphosphate hydrolases"/>
    <property type="match status" value="1"/>
</dbReference>
<evidence type="ECO:0000256" key="5">
    <source>
        <dbReference type="HAMAP-Rule" id="MF_01407"/>
    </source>
</evidence>
<evidence type="ECO:0000259" key="7">
    <source>
        <dbReference type="SMART" id="SM01074"/>
    </source>
</evidence>
<comment type="function">
    <text evidence="5">Involved in regulation of DNA replication.</text>
</comment>
<feature type="binding site" evidence="5">
    <location>
        <position position="209"/>
    </location>
    <ligand>
        <name>ATP</name>
        <dbReference type="ChEBI" id="CHEBI:30616"/>
    </ligand>
</feature>
<comment type="similarity">
    <text evidence="1 5">Belongs to the CDC6/cdc18 family.</text>
</comment>
<feature type="domain" description="AAA+ ATPase" evidence="6">
    <location>
        <begin position="49"/>
        <end position="232"/>
    </location>
</feature>
<reference evidence="8 9" key="1">
    <citation type="journal article" date="2019" name="Int. J. Syst. Evol. Microbiol.">
        <title>The Global Catalogue of Microorganisms (GCM) 10K type strain sequencing project: providing services to taxonomists for standard genome sequencing and annotation.</title>
        <authorList>
            <consortium name="The Broad Institute Genomics Platform"/>
            <consortium name="The Broad Institute Genome Sequencing Center for Infectious Disease"/>
            <person name="Wu L."/>
            <person name="Ma J."/>
        </authorList>
    </citation>
    <scope>NUCLEOTIDE SEQUENCE [LARGE SCALE GENOMIC DNA]</scope>
    <source>
        <strain evidence="8 9">XZGYJ-43</strain>
    </source>
</reference>
<dbReference type="InterPro" id="IPR049945">
    <property type="entry name" value="AAA_22"/>
</dbReference>
<keyword evidence="9" id="KW-1185">Reference proteome</keyword>
<evidence type="ECO:0000313" key="8">
    <source>
        <dbReference type="EMBL" id="MFC7199279.1"/>
    </source>
</evidence>
<dbReference type="NCBIfam" id="TIGR02928">
    <property type="entry name" value="orc1/cdc6 family replication initiation protein"/>
    <property type="match status" value="1"/>
</dbReference>
<gene>
    <name evidence="8" type="ORF">ACFQJ9_07605</name>
</gene>
<dbReference type="SMART" id="SM00382">
    <property type="entry name" value="AAA"/>
    <property type="match status" value="1"/>
</dbReference>
<dbReference type="Gene3D" id="1.10.10.10">
    <property type="entry name" value="Winged helix-like DNA-binding domain superfamily/Winged helix DNA-binding domain"/>
    <property type="match status" value="1"/>
</dbReference>
<dbReference type="InterPro" id="IPR036388">
    <property type="entry name" value="WH-like_DNA-bd_sf"/>
</dbReference>
<evidence type="ECO:0000256" key="3">
    <source>
        <dbReference type="ARBA" id="ARBA00022741"/>
    </source>
</evidence>
<evidence type="ECO:0000256" key="2">
    <source>
        <dbReference type="ARBA" id="ARBA00022705"/>
    </source>
</evidence>
<dbReference type="InterPro" id="IPR036390">
    <property type="entry name" value="WH_DNA-bd_sf"/>
</dbReference>
<dbReference type="Proteomes" id="UP001596447">
    <property type="component" value="Unassembled WGS sequence"/>
</dbReference>
<feature type="binding site" evidence="5">
    <location>
        <begin position="61"/>
        <end position="65"/>
    </location>
    <ligand>
        <name>ATP</name>
        <dbReference type="ChEBI" id="CHEBI:30616"/>
    </ligand>
</feature>
<dbReference type="PANTHER" id="PTHR10763">
    <property type="entry name" value="CELL DIVISION CONTROL PROTEIN 6-RELATED"/>
    <property type="match status" value="1"/>
</dbReference>
<dbReference type="InterPro" id="IPR003593">
    <property type="entry name" value="AAA+_ATPase"/>
</dbReference>
<dbReference type="AlphaFoldDB" id="A0ABD5Z256"/>
<evidence type="ECO:0000256" key="4">
    <source>
        <dbReference type="ARBA" id="ARBA00022840"/>
    </source>
</evidence>
<evidence type="ECO:0000313" key="9">
    <source>
        <dbReference type="Proteomes" id="UP001596447"/>
    </source>
</evidence>
<dbReference type="SMART" id="SM01074">
    <property type="entry name" value="Cdc6_C"/>
    <property type="match status" value="1"/>
</dbReference>
<dbReference type="Pfam" id="PF22703">
    <property type="entry name" value="Cdc6_lid"/>
    <property type="match status" value="1"/>
</dbReference>
<proteinExistence type="inferred from homology"/>
<comment type="caution">
    <text evidence="8">The sequence shown here is derived from an EMBL/GenBank/DDBJ whole genome shotgun (WGS) entry which is preliminary data.</text>
</comment>
<keyword evidence="3 5" id="KW-0547">Nucleotide-binding</keyword>
<dbReference type="GO" id="GO:0005524">
    <property type="term" value="F:ATP binding"/>
    <property type="evidence" value="ECO:0007669"/>
    <property type="project" value="UniProtKB-UniRule"/>
</dbReference>
<dbReference type="CDD" id="cd08768">
    <property type="entry name" value="Cdc6_C"/>
    <property type="match status" value="1"/>
</dbReference>
<dbReference type="PANTHER" id="PTHR10763:SF22">
    <property type="entry name" value="ORC1-TYPE DNA REPLICATION PROTEIN"/>
    <property type="match status" value="1"/>
</dbReference>
<dbReference type="InterPro" id="IPR027417">
    <property type="entry name" value="P-loop_NTPase"/>
</dbReference>
<evidence type="ECO:0000259" key="6">
    <source>
        <dbReference type="SMART" id="SM00382"/>
    </source>
</evidence>
<organism evidence="8 9">
    <name type="scientific">Halospeciosus flavus</name>
    <dbReference type="NCBI Taxonomy" id="3032283"/>
    <lineage>
        <taxon>Archaea</taxon>
        <taxon>Methanobacteriati</taxon>
        <taxon>Methanobacteriota</taxon>
        <taxon>Stenosarchaea group</taxon>
        <taxon>Halobacteria</taxon>
        <taxon>Halobacteriales</taxon>
        <taxon>Halobacteriaceae</taxon>
        <taxon>Halospeciosus</taxon>
    </lineage>
</organism>
<evidence type="ECO:0000256" key="1">
    <source>
        <dbReference type="ARBA" id="ARBA00006184"/>
    </source>
</evidence>
<dbReference type="HAMAP" id="MF_01407">
    <property type="entry name" value="ORC1_type_DNA_replic_protein"/>
    <property type="match status" value="1"/>
</dbReference>
<dbReference type="GO" id="GO:0006260">
    <property type="term" value="P:DNA replication"/>
    <property type="evidence" value="ECO:0007669"/>
    <property type="project" value="UniProtKB-UniRule"/>
</dbReference>
<dbReference type="InterPro" id="IPR055237">
    <property type="entry name" value="Cdc6_lid"/>
</dbReference>
<name>A0ABD5Z256_9EURY</name>
<protein>
    <recommendedName>
        <fullName evidence="5">ORC1-type DNA replication protein</fullName>
    </recommendedName>
</protein>
<feature type="domain" description="Cdc6 C-terminal" evidence="7">
    <location>
        <begin position="303"/>
        <end position="386"/>
    </location>
</feature>